<feature type="repeat" description="ANK" evidence="3">
    <location>
        <begin position="118"/>
        <end position="150"/>
    </location>
</feature>
<organism evidence="4 5">
    <name type="scientific">Propylenella binzhouense</name>
    <dbReference type="NCBI Taxonomy" id="2555902"/>
    <lineage>
        <taxon>Bacteria</taxon>
        <taxon>Pseudomonadati</taxon>
        <taxon>Pseudomonadota</taxon>
        <taxon>Alphaproteobacteria</taxon>
        <taxon>Hyphomicrobiales</taxon>
        <taxon>Propylenellaceae</taxon>
        <taxon>Propylenella</taxon>
    </lineage>
</organism>
<dbReference type="InterPro" id="IPR002110">
    <property type="entry name" value="Ankyrin_rpt"/>
</dbReference>
<sequence>MNRAMVCFLAALASAGPARGQTGDYGRDANPIVCAEMTARLTEGEGGQNDRTRNLLLDEAAEKGCVSLVETLLERGAAIESRDRFANSPLIHAAAGGRTGIVRLLLDRGAEIDHRNLNGSTALLRAVSGNHRGTVELLLARGASVELVARSGITPLGAAAYNGNSRIVRMLLASGADPNEADGTGKSPLIYAAAKGASAIVKELIAAGADPNRTYGHDLTALMWAAGHPNDVPEAEGLATVKLLLEAGVAVDPVDDRGRSALMIAAERGHPQIVAWLAEHGADPVRRDKKGLSARDLASAESVRAVLARAAPPR</sequence>
<keyword evidence="5" id="KW-1185">Reference proteome</keyword>
<gene>
    <name evidence="4" type="ORF">E4O86_14320</name>
</gene>
<comment type="caution">
    <text evidence="4">The sequence shown here is derived from an EMBL/GenBank/DDBJ whole genome shotgun (WGS) entry which is preliminary data.</text>
</comment>
<keyword evidence="1" id="KW-0677">Repeat</keyword>
<feature type="repeat" description="ANK" evidence="3">
    <location>
        <begin position="151"/>
        <end position="183"/>
    </location>
</feature>
<dbReference type="GO" id="GO:0010468">
    <property type="term" value="P:regulation of gene expression"/>
    <property type="evidence" value="ECO:0007669"/>
    <property type="project" value="TreeGrafter"/>
</dbReference>
<dbReference type="PANTHER" id="PTHR24124:SF14">
    <property type="entry name" value="CHROMOSOME UNDETERMINED SCAFFOLD_25, WHOLE GENOME SHOTGUN SEQUENCE"/>
    <property type="match status" value="1"/>
</dbReference>
<dbReference type="PANTHER" id="PTHR24124">
    <property type="entry name" value="ANKYRIN REPEAT FAMILY A"/>
    <property type="match status" value="1"/>
</dbReference>
<protein>
    <submittedName>
        <fullName evidence="4">Ankyrin repeat domain-containing protein</fullName>
    </submittedName>
</protein>
<feature type="repeat" description="ANK" evidence="3">
    <location>
        <begin position="184"/>
        <end position="216"/>
    </location>
</feature>
<evidence type="ECO:0000256" key="3">
    <source>
        <dbReference type="PROSITE-ProRule" id="PRU00023"/>
    </source>
</evidence>
<dbReference type="Proteomes" id="UP000773614">
    <property type="component" value="Unassembled WGS sequence"/>
</dbReference>
<dbReference type="Pfam" id="PF12796">
    <property type="entry name" value="Ank_2"/>
    <property type="match status" value="3"/>
</dbReference>
<feature type="repeat" description="ANK" evidence="3">
    <location>
        <begin position="257"/>
        <end position="289"/>
    </location>
</feature>
<feature type="repeat" description="ANK" evidence="3">
    <location>
        <begin position="85"/>
        <end position="117"/>
    </location>
</feature>
<dbReference type="SMART" id="SM00248">
    <property type="entry name" value="ANK"/>
    <property type="match status" value="7"/>
</dbReference>
<proteinExistence type="predicted"/>
<name>A0A964T6N7_9HYPH</name>
<dbReference type="PROSITE" id="PS50297">
    <property type="entry name" value="ANK_REP_REGION"/>
    <property type="match status" value="5"/>
</dbReference>
<dbReference type="Gene3D" id="1.25.40.20">
    <property type="entry name" value="Ankyrin repeat-containing domain"/>
    <property type="match status" value="2"/>
</dbReference>
<keyword evidence="2 3" id="KW-0040">ANK repeat</keyword>
<evidence type="ECO:0000313" key="4">
    <source>
        <dbReference type="EMBL" id="MYZ48887.1"/>
    </source>
</evidence>
<dbReference type="AlphaFoldDB" id="A0A964T6N7"/>
<feature type="repeat" description="ANK" evidence="3">
    <location>
        <begin position="52"/>
        <end position="84"/>
    </location>
</feature>
<evidence type="ECO:0000313" key="5">
    <source>
        <dbReference type="Proteomes" id="UP000773614"/>
    </source>
</evidence>
<accession>A0A964T6N7</accession>
<dbReference type="RefSeq" id="WP_161141234.1">
    <property type="nucleotide sequence ID" value="NZ_SPKJ01000052.1"/>
</dbReference>
<evidence type="ECO:0000256" key="1">
    <source>
        <dbReference type="ARBA" id="ARBA00022737"/>
    </source>
</evidence>
<dbReference type="InterPro" id="IPR036770">
    <property type="entry name" value="Ankyrin_rpt-contain_sf"/>
</dbReference>
<dbReference type="OrthoDB" id="7365721at2"/>
<evidence type="ECO:0000256" key="2">
    <source>
        <dbReference type="ARBA" id="ARBA00023043"/>
    </source>
</evidence>
<reference evidence="4" key="1">
    <citation type="submission" date="2019-03" db="EMBL/GenBank/DDBJ databases">
        <title>Afifella sp. nov., isolated from activated sludge.</title>
        <authorList>
            <person name="Li Q."/>
            <person name="Liu Y."/>
        </authorList>
    </citation>
    <scope>NUCLEOTIDE SEQUENCE</scope>
    <source>
        <strain evidence="4">L72</strain>
    </source>
</reference>
<dbReference type="EMBL" id="SPKJ01000052">
    <property type="protein sequence ID" value="MYZ48887.1"/>
    <property type="molecule type" value="Genomic_DNA"/>
</dbReference>
<dbReference type="SUPFAM" id="SSF48403">
    <property type="entry name" value="Ankyrin repeat"/>
    <property type="match status" value="1"/>
</dbReference>
<dbReference type="PROSITE" id="PS50088">
    <property type="entry name" value="ANK_REPEAT"/>
    <property type="match status" value="6"/>
</dbReference>